<feature type="region of interest" description="Disordered" evidence="1">
    <location>
        <begin position="171"/>
        <end position="203"/>
    </location>
</feature>
<organism evidence="2 6">
    <name type="scientific">Didymodactylos carnosus</name>
    <dbReference type="NCBI Taxonomy" id="1234261"/>
    <lineage>
        <taxon>Eukaryota</taxon>
        <taxon>Metazoa</taxon>
        <taxon>Spiralia</taxon>
        <taxon>Gnathifera</taxon>
        <taxon>Rotifera</taxon>
        <taxon>Eurotatoria</taxon>
        <taxon>Bdelloidea</taxon>
        <taxon>Philodinida</taxon>
        <taxon>Philodinidae</taxon>
        <taxon>Didymodactylos</taxon>
    </lineage>
</organism>
<feature type="region of interest" description="Disordered" evidence="1">
    <location>
        <begin position="216"/>
        <end position="245"/>
    </location>
</feature>
<evidence type="ECO:0000256" key="1">
    <source>
        <dbReference type="SAM" id="MobiDB-lite"/>
    </source>
</evidence>
<evidence type="ECO:0000313" key="4">
    <source>
        <dbReference type="EMBL" id="CAF3632675.1"/>
    </source>
</evidence>
<feature type="region of interest" description="Disordered" evidence="1">
    <location>
        <begin position="1"/>
        <end position="27"/>
    </location>
</feature>
<feature type="compositionally biased region" description="Polar residues" evidence="1">
    <location>
        <begin position="443"/>
        <end position="477"/>
    </location>
</feature>
<dbReference type="EMBL" id="CAJOBA010034386">
    <property type="protein sequence ID" value="CAF3984114.1"/>
    <property type="molecule type" value="Genomic_DNA"/>
</dbReference>
<feature type="compositionally biased region" description="Basic and acidic residues" evidence="1">
    <location>
        <begin position="184"/>
        <end position="203"/>
    </location>
</feature>
<dbReference type="EMBL" id="CAJNOK010012866">
    <property type="protein sequence ID" value="CAF1172968.1"/>
    <property type="molecule type" value="Genomic_DNA"/>
</dbReference>
<dbReference type="EMBL" id="CAJNOQ010000854">
    <property type="protein sequence ID" value="CAF0845128.1"/>
    <property type="molecule type" value="Genomic_DNA"/>
</dbReference>
<comment type="caution">
    <text evidence="2">The sequence shown here is derived from an EMBL/GenBank/DDBJ whole genome shotgun (WGS) entry which is preliminary data.</text>
</comment>
<gene>
    <name evidence="2" type="ORF">GPM918_LOCUS5772</name>
    <name evidence="3" type="ORF">OVA965_LOCUS22666</name>
    <name evidence="4" type="ORF">SRO942_LOCUS5772</name>
    <name evidence="5" type="ORF">TMI583_LOCUS23376</name>
</gene>
<feature type="compositionally biased region" description="Basic and acidic residues" evidence="1">
    <location>
        <begin position="321"/>
        <end position="337"/>
    </location>
</feature>
<feature type="region of interest" description="Disordered" evidence="1">
    <location>
        <begin position="263"/>
        <end position="350"/>
    </location>
</feature>
<feature type="compositionally biased region" description="Polar residues" evidence="1">
    <location>
        <begin position="263"/>
        <end position="275"/>
    </location>
</feature>
<feature type="compositionally biased region" description="Low complexity" evidence="1">
    <location>
        <begin position="1"/>
        <end position="22"/>
    </location>
</feature>
<dbReference type="Proteomes" id="UP000663829">
    <property type="component" value="Unassembled WGS sequence"/>
</dbReference>
<reference evidence="2" key="1">
    <citation type="submission" date="2021-02" db="EMBL/GenBank/DDBJ databases">
        <authorList>
            <person name="Nowell W R."/>
        </authorList>
    </citation>
    <scope>NUCLEOTIDE SEQUENCE</scope>
</reference>
<evidence type="ECO:0000313" key="2">
    <source>
        <dbReference type="EMBL" id="CAF0845128.1"/>
    </source>
</evidence>
<sequence length="667" mass="75789">MTQKTSSHSRSQSSSKKNQQQQPLLRGNNKNHLETIYEESGGSCSTVLNKSTASLAQPVSNKTVMPSQGSETISNTNNSSDHGGLISSRSILPVNLQIQKKKTRSLERPIELTEDQKSILSQPTSIIKTRKPRLPVEIRYRDGSKQYILPITNPHVQHYRQQLLQFNLPPKYEQSSDEQQQQHSNKDNRRSHGEDKSQKDRSQQFRKQFIIINAQDIPSSATLESSSTSSPEYAPSTATSTTTTTRHIPQQYYTQHIQHPVNSSYQQQHPTSVTRAPTAPSYQLRPHQRRHVSQIDNIRSRSLPPPPPRLPSNVHSIRYASTDRLRQQSDSLKKRTEVSSVQTKNTPSLQIKLTNENDIHEEINNQKRKTTTIVGGVNSAFKPFSKRDIKHQKLPPSHAKNVTSQPVPNGVLPNQQLPHSTLSSKHDGQNSSQFTFYEHHQQQYRSSIRPTSMHTTSSFTPSMSNKYRSFSSDTNRPITNYTKQTNFYNQQMQYPNSEIRAPQQQTLRADQQSFNYNHQFAGDKNHNSNKRSSSLQTTTNRAIPVKSTVSKGAFDDATYRTRSYSNHNPQPSPTINIDPSLQWYTFDSCVQDLPHLSSKYAQNPIRVTLTTRSKENKSFLASTQNSELEQRLLQAGLSPETVALYERILEVADVKQPTPSLLTTTYR</sequence>
<proteinExistence type="predicted"/>
<feature type="compositionally biased region" description="Low complexity" evidence="1">
    <location>
        <begin position="218"/>
        <end position="245"/>
    </location>
</feature>
<dbReference type="Proteomes" id="UP000682733">
    <property type="component" value="Unassembled WGS sequence"/>
</dbReference>
<protein>
    <submittedName>
        <fullName evidence="2">Uncharacterized protein</fullName>
    </submittedName>
</protein>
<name>A0A813VTC6_9BILA</name>
<evidence type="ECO:0000313" key="5">
    <source>
        <dbReference type="EMBL" id="CAF3984114.1"/>
    </source>
</evidence>
<dbReference type="Proteomes" id="UP000681722">
    <property type="component" value="Unassembled WGS sequence"/>
</dbReference>
<dbReference type="OrthoDB" id="10041587at2759"/>
<feature type="region of interest" description="Disordered" evidence="1">
    <location>
        <begin position="58"/>
        <end position="88"/>
    </location>
</feature>
<feature type="compositionally biased region" description="Polar residues" evidence="1">
    <location>
        <begin position="58"/>
        <end position="81"/>
    </location>
</feature>
<feature type="compositionally biased region" description="Polar residues" evidence="1">
    <location>
        <begin position="338"/>
        <end position="350"/>
    </location>
</feature>
<keyword evidence="6" id="KW-1185">Reference proteome</keyword>
<accession>A0A813VTC6</accession>
<dbReference type="EMBL" id="CAJOBC010000854">
    <property type="protein sequence ID" value="CAF3632675.1"/>
    <property type="molecule type" value="Genomic_DNA"/>
</dbReference>
<feature type="compositionally biased region" description="Polar residues" evidence="1">
    <location>
        <begin position="400"/>
        <end position="435"/>
    </location>
</feature>
<dbReference type="Proteomes" id="UP000677228">
    <property type="component" value="Unassembled WGS sequence"/>
</dbReference>
<evidence type="ECO:0000313" key="3">
    <source>
        <dbReference type="EMBL" id="CAF1172968.1"/>
    </source>
</evidence>
<evidence type="ECO:0000313" key="6">
    <source>
        <dbReference type="Proteomes" id="UP000663829"/>
    </source>
</evidence>
<feature type="region of interest" description="Disordered" evidence="1">
    <location>
        <begin position="518"/>
        <end position="549"/>
    </location>
</feature>
<feature type="compositionally biased region" description="Polar residues" evidence="1">
    <location>
        <begin position="530"/>
        <end position="541"/>
    </location>
</feature>
<feature type="region of interest" description="Disordered" evidence="1">
    <location>
        <begin position="384"/>
        <end position="477"/>
    </location>
</feature>
<dbReference type="AlphaFoldDB" id="A0A813VTC6"/>